<accession>A0A061AB56</accession>
<dbReference type="STRING" id="35623.Aocu_05610"/>
<dbReference type="Pfam" id="PF13835">
    <property type="entry name" value="DUF4194"/>
    <property type="match status" value="1"/>
</dbReference>
<evidence type="ECO:0000313" key="1">
    <source>
        <dbReference type="EMBL" id="CDR30634.1"/>
    </source>
</evidence>
<protein>
    <recommendedName>
        <fullName evidence="3">DUF4194 domain-containing protein</fullName>
    </recommendedName>
</protein>
<dbReference type="HOGENOM" id="CLU_084423_1_0_14"/>
<keyword evidence="2" id="KW-1185">Reference proteome</keyword>
<dbReference type="InParanoid" id="A0A061AB56"/>
<dbReference type="PATRIC" id="fig|35623.3.peg.562"/>
<name>A0A061AB56_9MOLU</name>
<organism evidence="1 2">
    <name type="scientific">Acholeplasma oculi</name>
    <dbReference type="NCBI Taxonomy" id="35623"/>
    <lineage>
        <taxon>Bacteria</taxon>
        <taxon>Bacillati</taxon>
        <taxon>Mycoplasmatota</taxon>
        <taxon>Mollicutes</taxon>
        <taxon>Acholeplasmatales</taxon>
        <taxon>Acholeplasmataceae</taxon>
        <taxon>Acholeplasma</taxon>
    </lineage>
</organism>
<evidence type="ECO:0008006" key="3">
    <source>
        <dbReference type="Google" id="ProtNLM"/>
    </source>
</evidence>
<dbReference type="Proteomes" id="UP000032434">
    <property type="component" value="Chromosome 1"/>
</dbReference>
<proteinExistence type="predicted"/>
<dbReference type="AlphaFoldDB" id="A0A061AB56"/>
<dbReference type="KEGG" id="aoc:Aocu_05610"/>
<gene>
    <name evidence="1" type="ORF">Aocu_05610</name>
</gene>
<evidence type="ECO:0000313" key="2">
    <source>
        <dbReference type="Proteomes" id="UP000032434"/>
    </source>
</evidence>
<dbReference type="RefSeq" id="WP_045749160.1">
    <property type="nucleotide sequence ID" value="NZ_FUZK01000003.1"/>
</dbReference>
<reference evidence="2" key="1">
    <citation type="submission" date="2014-05" db="EMBL/GenBank/DDBJ databases">
        <authorList>
            <person name="Kube M."/>
        </authorList>
    </citation>
    <scope>NUCLEOTIDE SEQUENCE [LARGE SCALE GENOMIC DNA]</scope>
</reference>
<dbReference type="InterPro" id="IPR025449">
    <property type="entry name" value="JetB"/>
</dbReference>
<dbReference type="EMBL" id="LK028559">
    <property type="protein sequence ID" value="CDR30634.1"/>
    <property type="molecule type" value="Genomic_DNA"/>
</dbReference>
<sequence>MMNKNQALKKLNDEFIQLKEAEKLVFSRIVNKLFQVNYITRKKIADANDYRFILAYKDIFDAYLALSDFELTIERHEEVVYIKNISNFNHFRLKKDESIVLLIIRMIYQAKMSLVTLDENVEVYLSDIHEELAKIGYLDNKRMTKEKLKPALQLLRNYNIIDFMDRKLNDDARIKIYPTILFVVKVDSIKEVLDHLDQYLQGGSDLEETDED</sequence>